<dbReference type="EC" id="5.3.1.23" evidence="3"/>
<dbReference type="EMBL" id="JACASW010000007">
    <property type="protein sequence ID" value="NWK06528.1"/>
    <property type="molecule type" value="Genomic_DNA"/>
</dbReference>
<dbReference type="NCBIfam" id="TIGR00524">
    <property type="entry name" value="eIF-2B_rel"/>
    <property type="match status" value="1"/>
</dbReference>
<evidence type="ECO:0000313" key="4">
    <source>
        <dbReference type="Proteomes" id="UP000534207"/>
    </source>
</evidence>
<dbReference type="Gene3D" id="3.40.50.10470">
    <property type="entry name" value="Translation initiation factor eif-2b, domain 2"/>
    <property type="match status" value="1"/>
</dbReference>
<dbReference type="FunFam" id="3.40.50.10470:FF:000006">
    <property type="entry name" value="Methylthioribose-1-phosphate isomerase"/>
    <property type="match status" value="1"/>
</dbReference>
<dbReference type="Pfam" id="PF01008">
    <property type="entry name" value="IF-2B"/>
    <property type="match status" value="1"/>
</dbReference>
<dbReference type="PANTHER" id="PTHR43475:SF1">
    <property type="entry name" value="METHYLTHIORIBOSE-1-PHOSPHATE ISOMERASE"/>
    <property type="match status" value="1"/>
</dbReference>
<sequence>KNIKVIATETRPIQQGSRLTAFELKHDGIDVSLIPDTAVGYTMANGLVNGVVVGADRILRTGYVFNKIGTYQVATMAKQHNIPFYVAAPLSTFDLKSNPENVVIEQRKASEVTGIGDTKTAPDGIAVINPAFDMTPPELISGIITENGIAKPPFEKSIRQLFAAN</sequence>
<dbReference type="GO" id="GO:0046523">
    <property type="term" value="F:S-methyl-5-thioribose-1-phosphate isomerase activity"/>
    <property type="evidence" value="ECO:0007669"/>
    <property type="project" value="UniProtKB-EC"/>
</dbReference>
<name>A0A7K4NVT7_9ARCH</name>
<proteinExistence type="inferred from homology"/>
<accession>A0A7K4NVT7</accession>
<evidence type="ECO:0000256" key="1">
    <source>
        <dbReference type="ARBA" id="ARBA00023235"/>
    </source>
</evidence>
<protein>
    <submittedName>
        <fullName evidence="3">S-methyl-5-thioribose-1-phosphate isomerase</fullName>
        <ecNumber evidence="3">5.3.1.23</ecNumber>
    </submittedName>
</protein>
<dbReference type="InterPro" id="IPR037171">
    <property type="entry name" value="NagB/RpiA_transferase-like"/>
</dbReference>
<dbReference type="PANTHER" id="PTHR43475">
    <property type="entry name" value="METHYLTHIORIBOSE-1-PHOSPHATE ISOMERASE"/>
    <property type="match status" value="1"/>
</dbReference>
<organism evidence="3 4">
    <name type="scientific">Marine Group I thaumarchaeote</name>
    <dbReference type="NCBI Taxonomy" id="2511932"/>
    <lineage>
        <taxon>Archaea</taxon>
        <taxon>Nitrososphaerota</taxon>
        <taxon>Marine Group I</taxon>
    </lineage>
</organism>
<comment type="similarity">
    <text evidence="2">Belongs to the eIF-2B alpha/beta/delta subunits family.</text>
</comment>
<dbReference type="InterPro" id="IPR011559">
    <property type="entry name" value="Initiation_fac_2B_a/b/d"/>
</dbReference>
<gene>
    <name evidence="3" type="ORF">HX827_04245</name>
</gene>
<dbReference type="Proteomes" id="UP000534207">
    <property type="component" value="Unassembled WGS sequence"/>
</dbReference>
<dbReference type="AlphaFoldDB" id="A0A7K4NVT7"/>
<comment type="caution">
    <text evidence="3">The sequence shown here is derived from an EMBL/GenBank/DDBJ whole genome shotgun (WGS) entry which is preliminary data.</text>
</comment>
<feature type="non-terminal residue" evidence="3">
    <location>
        <position position="1"/>
    </location>
</feature>
<reference evidence="3 4" key="1">
    <citation type="journal article" date="2019" name="Environ. Microbiol.">
        <title>Genomics insights into ecotype formation of ammonia-oxidizing archaea in the deep ocean.</title>
        <authorList>
            <person name="Wang Y."/>
            <person name="Huang J.M."/>
            <person name="Cui G.J."/>
            <person name="Nunoura T."/>
            <person name="Takaki Y."/>
            <person name="Li W.L."/>
            <person name="Li J."/>
            <person name="Gao Z.M."/>
            <person name="Takai K."/>
            <person name="Zhang A.Q."/>
            <person name="Stepanauskas R."/>
        </authorList>
    </citation>
    <scope>NUCLEOTIDE SEQUENCE [LARGE SCALE GENOMIC DNA]</scope>
    <source>
        <strain evidence="3 4">G13</strain>
    </source>
</reference>
<keyword evidence="1 3" id="KW-0413">Isomerase</keyword>
<dbReference type="SUPFAM" id="SSF100950">
    <property type="entry name" value="NagB/RpiA/CoA transferase-like"/>
    <property type="match status" value="1"/>
</dbReference>
<evidence type="ECO:0000313" key="3">
    <source>
        <dbReference type="EMBL" id="NWK06528.1"/>
    </source>
</evidence>
<dbReference type="GO" id="GO:0019509">
    <property type="term" value="P:L-methionine salvage from methylthioadenosine"/>
    <property type="evidence" value="ECO:0007669"/>
    <property type="project" value="TreeGrafter"/>
</dbReference>
<dbReference type="InterPro" id="IPR000649">
    <property type="entry name" value="IF-2B-related"/>
</dbReference>
<evidence type="ECO:0000256" key="2">
    <source>
        <dbReference type="RuleBase" id="RU003814"/>
    </source>
</evidence>
<dbReference type="InterPro" id="IPR042529">
    <property type="entry name" value="IF_2B-like_C"/>
</dbReference>